<dbReference type="Proteomes" id="UP000475325">
    <property type="component" value="Unassembled WGS sequence"/>
</dbReference>
<dbReference type="Proteomes" id="UP000480548">
    <property type="component" value="Unassembled WGS sequence"/>
</dbReference>
<feature type="region of interest" description="Disordered" evidence="1">
    <location>
        <begin position="323"/>
        <end position="542"/>
    </location>
</feature>
<dbReference type="EMBL" id="WIQZ01000046">
    <property type="protein sequence ID" value="KAF3132057.1"/>
    <property type="molecule type" value="Genomic_DNA"/>
</dbReference>
<evidence type="ECO:0000313" key="5">
    <source>
        <dbReference type="Proteomes" id="UP000480548"/>
    </source>
</evidence>
<name>A0A7C8JMN8_ORBOL</name>
<organism evidence="3 5">
    <name type="scientific">Orbilia oligospora</name>
    <name type="common">Nematode-trapping fungus</name>
    <name type="synonym">Arthrobotrys oligospora</name>
    <dbReference type="NCBI Taxonomy" id="2813651"/>
    <lineage>
        <taxon>Eukaryota</taxon>
        <taxon>Fungi</taxon>
        <taxon>Dikarya</taxon>
        <taxon>Ascomycota</taxon>
        <taxon>Pezizomycotina</taxon>
        <taxon>Orbiliomycetes</taxon>
        <taxon>Orbiliales</taxon>
        <taxon>Orbiliaceae</taxon>
        <taxon>Orbilia</taxon>
    </lineage>
</organism>
<evidence type="ECO:0000313" key="4">
    <source>
        <dbReference type="Proteomes" id="UP000475325"/>
    </source>
</evidence>
<evidence type="ECO:0000313" key="3">
    <source>
        <dbReference type="EMBL" id="KAF3132057.1"/>
    </source>
</evidence>
<dbReference type="EMBL" id="WIQW01000050">
    <property type="protein sequence ID" value="KAF3092842.1"/>
    <property type="molecule type" value="Genomic_DNA"/>
</dbReference>
<evidence type="ECO:0000256" key="1">
    <source>
        <dbReference type="SAM" id="MobiDB-lite"/>
    </source>
</evidence>
<gene>
    <name evidence="2" type="ORF">TWF102_008332</name>
    <name evidence="3" type="ORF">TWF703_007458</name>
</gene>
<evidence type="ECO:0000313" key="2">
    <source>
        <dbReference type="EMBL" id="KAF3092842.1"/>
    </source>
</evidence>
<feature type="compositionally biased region" description="Polar residues" evidence="1">
    <location>
        <begin position="392"/>
        <end position="421"/>
    </location>
</feature>
<feature type="compositionally biased region" description="Basic and acidic residues" evidence="1">
    <location>
        <begin position="474"/>
        <end position="501"/>
    </location>
</feature>
<reference evidence="4 5" key="1">
    <citation type="submission" date="2019-06" db="EMBL/GenBank/DDBJ databases">
        <authorList>
            <person name="Palmer J.M."/>
        </authorList>
    </citation>
    <scope>NUCLEOTIDE SEQUENCE [LARGE SCALE GENOMIC DNA]</scope>
    <source>
        <strain evidence="2 4">TWF102</strain>
        <strain evidence="3 5">TWF703</strain>
    </source>
</reference>
<feature type="compositionally biased region" description="Basic and acidic residues" evidence="1">
    <location>
        <begin position="517"/>
        <end position="527"/>
    </location>
</feature>
<dbReference type="AlphaFoldDB" id="A0A7C8JMN8"/>
<sequence length="542" mass="61738">MDLDAKAVMRFRVFIAQENFDSVSKRVSKHRATFLQDASYFQHPLRFQRHDRILVPLDNMCYDCPVGINERTGEVGNLCLDRVTPAEGIQQFRIHGVFKEYGTTKPIKTSNVNHHNSNIEEFPPANLYEPRWQFHYGDPFLLRPDFNLTNSGQRDVEGIRKVNVFNLRTGEPLSVPLTKIRLHANYKFKGSEIRGSQKGIGSLGTQFHAGQLLTVAVLGGRNVRLGGRTTRSLLFCLATGTGVPSWVLENQLEPLDRDFMSFANHTTHWLISDMEDETQDDIQGLGLQDLNLQVVYANFRNSANPNGSRTNYLQGQVFRGYDSDLEDAPHSEHESEDGDIQSRGRQPPAPSCSRNDMGNSRGRRDGRIVLQRTRQSPVGSEIHELRRAHLDPSSQGIRIDSTPVQPESNVNTQRGRNPTSRSPHHPLRPEERMGRHRGPRSSHLAPPPNHLEFLGDRLEEESERYNGMDFARYSSRERDPYDDESVRGDSPHGSNQDRYDEAFAYMRFGGPRPAAEPMDREHSDLRYQRNHPRRSPPVGDGY</sequence>
<comment type="caution">
    <text evidence="3">The sequence shown here is derived from an EMBL/GenBank/DDBJ whole genome shotgun (WGS) entry which is preliminary data.</text>
</comment>
<protein>
    <submittedName>
        <fullName evidence="3">Uncharacterized protein</fullName>
    </submittedName>
</protein>
<feature type="compositionally biased region" description="Basic and acidic residues" evidence="1">
    <location>
        <begin position="381"/>
        <end position="390"/>
    </location>
</feature>
<accession>A0A7C8JMN8</accession>
<proteinExistence type="predicted"/>